<proteinExistence type="predicted"/>
<dbReference type="SMART" id="SM00347">
    <property type="entry name" value="HTH_MARR"/>
    <property type="match status" value="1"/>
</dbReference>
<feature type="region of interest" description="Disordered" evidence="4">
    <location>
        <begin position="1"/>
        <end position="20"/>
    </location>
</feature>
<evidence type="ECO:0000259" key="5">
    <source>
        <dbReference type="PROSITE" id="PS50995"/>
    </source>
</evidence>
<dbReference type="PANTHER" id="PTHR42756">
    <property type="entry name" value="TRANSCRIPTIONAL REGULATOR, MARR"/>
    <property type="match status" value="1"/>
</dbReference>
<dbReference type="InterPro" id="IPR036390">
    <property type="entry name" value="WH_DNA-bd_sf"/>
</dbReference>
<name>A0ABV6IT84_9PROT</name>
<feature type="domain" description="HTH marR-type" evidence="5">
    <location>
        <begin position="49"/>
        <end position="178"/>
    </location>
</feature>
<accession>A0ABV6IT84</accession>
<keyword evidence="3" id="KW-0804">Transcription</keyword>
<keyword evidence="7" id="KW-1185">Reference proteome</keyword>
<dbReference type="EMBL" id="JBHLVZ010000016">
    <property type="protein sequence ID" value="MFC0385828.1"/>
    <property type="molecule type" value="Genomic_DNA"/>
</dbReference>
<dbReference type="Pfam" id="PF12802">
    <property type="entry name" value="MarR_2"/>
    <property type="match status" value="1"/>
</dbReference>
<evidence type="ECO:0000256" key="2">
    <source>
        <dbReference type="ARBA" id="ARBA00023125"/>
    </source>
</evidence>
<gene>
    <name evidence="6" type="ORF">ACFFIC_09690</name>
</gene>
<dbReference type="InterPro" id="IPR036388">
    <property type="entry name" value="WH-like_DNA-bd_sf"/>
</dbReference>
<dbReference type="Proteomes" id="UP001589789">
    <property type="component" value="Unassembled WGS sequence"/>
</dbReference>
<protein>
    <submittedName>
        <fullName evidence="6">MarR family winged helix-turn-helix transcriptional regulator</fullName>
    </submittedName>
</protein>
<evidence type="ECO:0000256" key="4">
    <source>
        <dbReference type="SAM" id="MobiDB-lite"/>
    </source>
</evidence>
<comment type="caution">
    <text evidence="6">The sequence shown here is derived from an EMBL/GenBank/DDBJ whole genome shotgun (WGS) entry which is preliminary data.</text>
</comment>
<dbReference type="PANTHER" id="PTHR42756:SF1">
    <property type="entry name" value="TRANSCRIPTIONAL REPRESSOR OF EMRAB OPERON"/>
    <property type="match status" value="1"/>
</dbReference>
<evidence type="ECO:0000256" key="3">
    <source>
        <dbReference type="ARBA" id="ARBA00023163"/>
    </source>
</evidence>
<keyword evidence="2" id="KW-0238">DNA-binding</keyword>
<dbReference type="SUPFAM" id="SSF46785">
    <property type="entry name" value="Winged helix' DNA-binding domain"/>
    <property type="match status" value="1"/>
</dbReference>
<dbReference type="PROSITE" id="PS50995">
    <property type="entry name" value="HTH_MARR_2"/>
    <property type="match status" value="1"/>
</dbReference>
<evidence type="ECO:0000256" key="1">
    <source>
        <dbReference type="ARBA" id="ARBA00023015"/>
    </source>
</evidence>
<dbReference type="RefSeq" id="WP_377049974.1">
    <property type="nucleotide sequence ID" value="NZ_JBHLVZ010000016.1"/>
</dbReference>
<evidence type="ECO:0000313" key="7">
    <source>
        <dbReference type="Proteomes" id="UP001589789"/>
    </source>
</evidence>
<dbReference type="InterPro" id="IPR000835">
    <property type="entry name" value="HTH_MarR-typ"/>
</dbReference>
<evidence type="ECO:0000313" key="6">
    <source>
        <dbReference type="EMBL" id="MFC0385828.1"/>
    </source>
</evidence>
<sequence length="191" mass="22150">MPKRTRPGPKTPLPDLSDTNDRVEAAGTQERVRWPMRKRQEFYAGPWNIGFQFRDLHRIFRGRVQDTLRQHGSSVSHWGYLWALYEEDGLAQNELARRVRLMGPSVVVALNQMERLDLVRRQRSEADRRVVHVFLTEKGRSMRKDMMHIAIAGNEAALRHLTNEEVEQLLSLLAKVRTGLEESQDEPAASR</sequence>
<reference evidence="6 7" key="1">
    <citation type="submission" date="2024-09" db="EMBL/GenBank/DDBJ databases">
        <authorList>
            <person name="Sun Q."/>
            <person name="Mori K."/>
        </authorList>
    </citation>
    <scope>NUCLEOTIDE SEQUENCE [LARGE SCALE GENOMIC DNA]</scope>
    <source>
        <strain evidence="6 7">CCM 7468</strain>
    </source>
</reference>
<organism evidence="6 7">
    <name type="scientific">Muricoccus vinaceus</name>
    <dbReference type="NCBI Taxonomy" id="424704"/>
    <lineage>
        <taxon>Bacteria</taxon>
        <taxon>Pseudomonadati</taxon>
        <taxon>Pseudomonadota</taxon>
        <taxon>Alphaproteobacteria</taxon>
        <taxon>Acetobacterales</taxon>
        <taxon>Roseomonadaceae</taxon>
        <taxon>Muricoccus</taxon>
    </lineage>
</organism>
<dbReference type="PRINTS" id="PR00598">
    <property type="entry name" value="HTHMARR"/>
</dbReference>
<keyword evidence="1" id="KW-0805">Transcription regulation</keyword>
<dbReference type="Gene3D" id="1.10.10.10">
    <property type="entry name" value="Winged helix-like DNA-binding domain superfamily/Winged helix DNA-binding domain"/>
    <property type="match status" value="1"/>
</dbReference>